<evidence type="ECO:0000256" key="2">
    <source>
        <dbReference type="SAM" id="MobiDB-lite"/>
    </source>
</evidence>
<keyword evidence="1" id="KW-0863">Zinc-finger</keyword>
<proteinExistence type="predicted"/>
<dbReference type="PANTHER" id="PTHR31286:SF173">
    <property type="entry name" value="DUF4283 DOMAIN-CONTAINING PROTEIN"/>
    <property type="match status" value="1"/>
</dbReference>
<protein>
    <recommendedName>
        <fullName evidence="3">CCHC-type domain-containing protein</fullName>
    </recommendedName>
</protein>
<dbReference type="Pfam" id="PF14111">
    <property type="entry name" value="DUF4283"/>
    <property type="match status" value="1"/>
</dbReference>
<dbReference type="PANTHER" id="PTHR31286">
    <property type="entry name" value="GLYCINE-RICH CELL WALL STRUCTURAL PROTEIN 1.8-LIKE"/>
    <property type="match status" value="1"/>
</dbReference>
<dbReference type="EMBL" id="JARPOI010000001">
    <property type="protein sequence ID" value="KAJ9189613.1"/>
    <property type="molecule type" value="Genomic_DNA"/>
</dbReference>
<keyword evidence="1" id="KW-0862">Zinc</keyword>
<evidence type="ECO:0000256" key="1">
    <source>
        <dbReference type="PROSITE-ProRule" id="PRU00047"/>
    </source>
</evidence>
<accession>A0ABQ9NCS0</accession>
<evidence type="ECO:0000259" key="3">
    <source>
        <dbReference type="PROSITE" id="PS50158"/>
    </source>
</evidence>
<dbReference type="InterPro" id="IPR040256">
    <property type="entry name" value="At4g02000-like"/>
</dbReference>
<dbReference type="PROSITE" id="PS50158">
    <property type="entry name" value="ZF_CCHC"/>
    <property type="match status" value="1"/>
</dbReference>
<feature type="region of interest" description="Disordered" evidence="2">
    <location>
        <begin position="1"/>
        <end position="21"/>
    </location>
</feature>
<keyword evidence="1" id="KW-0479">Metal-binding</keyword>
<feature type="region of interest" description="Disordered" evidence="2">
    <location>
        <begin position="247"/>
        <end position="291"/>
    </location>
</feature>
<name>A0ABQ9NCS0_HEVBR</name>
<feature type="compositionally biased region" description="Basic and acidic residues" evidence="2">
    <location>
        <begin position="1"/>
        <end position="10"/>
    </location>
</feature>
<gene>
    <name evidence="4" type="ORF">P3X46_000882</name>
</gene>
<keyword evidence="5" id="KW-1185">Reference proteome</keyword>
<comment type="caution">
    <text evidence="4">The sequence shown here is derived from an EMBL/GenBank/DDBJ whole genome shotgun (WGS) entry which is preliminary data.</text>
</comment>
<dbReference type="InterPro" id="IPR025558">
    <property type="entry name" value="DUF4283"/>
</dbReference>
<organism evidence="4 5">
    <name type="scientific">Hevea brasiliensis</name>
    <name type="common">Para rubber tree</name>
    <name type="synonym">Siphonia brasiliensis</name>
    <dbReference type="NCBI Taxonomy" id="3981"/>
    <lineage>
        <taxon>Eukaryota</taxon>
        <taxon>Viridiplantae</taxon>
        <taxon>Streptophyta</taxon>
        <taxon>Embryophyta</taxon>
        <taxon>Tracheophyta</taxon>
        <taxon>Spermatophyta</taxon>
        <taxon>Magnoliopsida</taxon>
        <taxon>eudicotyledons</taxon>
        <taxon>Gunneridae</taxon>
        <taxon>Pentapetalae</taxon>
        <taxon>rosids</taxon>
        <taxon>fabids</taxon>
        <taxon>Malpighiales</taxon>
        <taxon>Euphorbiaceae</taxon>
        <taxon>Crotonoideae</taxon>
        <taxon>Micrandreae</taxon>
        <taxon>Hevea</taxon>
    </lineage>
</organism>
<sequence length="291" mass="32716">MDGDGKESKDNSLSSSDFSVDTSGKIPKIILSERAREHLIRPWKYAVVVRLLGRSIGYKSLCSQIESLWRPNGEYKVIDLSNDYFLVNLSQKFDYVHVLLEGPRWFGCGFLICPSNCTTKEYLRLIVELIGKHLRLIVELIGKLVHIDCNTEEACRGKFARIAIKVDLNKPLLAKFDIEGRVQNVEYKGLYNICFSCGCFGHNKDSCPERIPSSHEAMPVEGSVQAGSHDGGQTSKVMEEEFGEWMIAPTRRRRPKQGKEAEKRLGSNGDNLGNGIKGSRLDALSNYVQEE</sequence>
<dbReference type="InterPro" id="IPR001878">
    <property type="entry name" value="Znf_CCHC"/>
</dbReference>
<reference evidence="4" key="1">
    <citation type="journal article" date="2023" name="Plant Biotechnol. J.">
        <title>Chromosome-level wild Hevea brasiliensis genome provides new tools for genomic-assisted breeding and valuable loci to elevate rubber yield.</title>
        <authorList>
            <person name="Cheng H."/>
            <person name="Song X."/>
            <person name="Hu Y."/>
            <person name="Wu T."/>
            <person name="Yang Q."/>
            <person name="An Z."/>
            <person name="Feng S."/>
            <person name="Deng Z."/>
            <person name="Wu W."/>
            <person name="Zeng X."/>
            <person name="Tu M."/>
            <person name="Wang X."/>
            <person name="Huang H."/>
        </authorList>
    </citation>
    <scope>NUCLEOTIDE SEQUENCE</scope>
    <source>
        <strain evidence="4">MT/VB/25A 57/8</strain>
    </source>
</reference>
<evidence type="ECO:0000313" key="5">
    <source>
        <dbReference type="Proteomes" id="UP001174677"/>
    </source>
</evidence>
<feature type="compositionally biased region" description="Low complexity" evidence="2">
    <location>
        <begin position="11"/>
        <end position="21"/>
    </location>
</feature>
<evidence type="ECO:0000313" key="4">
    <source>
        <dbReference type="EMBL" id="KAJ9189613.1"/>
    </source>
</evidence>
<dbReference type="Proteomes" id="UP001174677">
    <property type="component" value="Chromosome 1"/>
</dbReference>
<feature type="domain" description="CCHC-type" evidence="3">
    <location>
        <begin position="194"/>
        <end position="209"/>
    </location>
</feature>